<dbReference type="EMBL" id="AP015038">
    <property type="protein sequence ID" value="BAT87551.1"/>
    <property type="molecule type" value="Genomic_DNA"/>
</dbReference>
<name>A0A0S3S413_PHAAN</name>
<reference evidence="2 3" key="1">
    <citation type="journal article" date="2015" name="Sci. Rep.">
        <title>The power of single molecule real-time sequencing technology in the de novo assembly of a eukaryotic genome.</title>
        <authorList>
            <person name="Sakai H."/>
            <person name="Naito K."/>
            <person name="Ogiso-Tanaka E."/>
            <person name="Takahashi Y."/>
            <person name="Iseki K."/>
            <person name="Muto C."/>
            <person name="Satou K."/>
            <person name="Teruya K."/>
            <person name="Shiroma A."/>
            <person name="Shimoji M."/>
            <person name="Hirano T."/>
            <person name="Itoh T."/>
            <person name="Kaga A."/>
            <person name="Tomooka N."/>
        </authorList>
    </citation>
    <scope>NUCLEOTIDE SEQUENCE [LARGE SCALE GENOMIC DNA]</scope>
    <source>
        <strain evidence="3">cv. Shumari</strain>
    </source>
</reference>
<dbReference type="Proteomes" id="UP000291084">
    <property type="component" value="Chromosome 5"/>
</dbReference>
<evidence type="ECO:0000256" key="1">
    <source>
        <dbReference type="SAM" id="MobiDB-lite"/>
    </source>
</evidence>
<feature type="compositionally biased region" description="Basic and acidic residues" evidence="1">
    <location>
        <begin position="39"/>
        <end position="86"/>
    </location>
</feature>
<accession>A0A0S3S413</accession>
<sequence>FHHNFLLPSLLLKTRVLRTFLVGKRSKSANPRFSLSLSKEIEKPWHGSSGRTKEKRGSKTMSLRREPEEDAPEFQKESMELLARGEGEEEVGVGEGGVVEGEVGRGVVSDEDGFGSEERRETARSVGR</sequence>
<protein>
    <submittedName>
        <fullName evidence="2">Uncharacterized protein</fullName>
    </submittedName>
</protein>
<gene>
    <name evidence="2" type="primary">Vigan.05G093400</name>
    <name evidence="2" type="ORF">VIGAN_05093400</name>
</gene>
<proteinExistence type="predicted"/>
<keyword evidence="3" id="KW-1185">Reference proteome</keyword>
<feature type="compositionally biased region" description="Basic and acidic residues" evidence="1">
    <location>
        <begin position="116"/>
        <end position="128"/>
    </location>
</feature>
<feature type="region of interest" description="Disordered" evidence="1">
    <location>
        <begin position="39"/>
        <end position="128"/>
    </location>
</feature>
<feature type="non-terminal residue" evidence="2">
    <location>
        <position position="1"/>
    </location>
</feature>
<dbReference type="AlphaFoldDB" id="A0A0S3S413"/>
<evidence type="ECO:0000313" key="3">
    <source>
        <dbReference type="Proteomes" id="UP000291084"/>
    </source>
</evidence>
<evidence type="ECO:0000313" key="2">
    <source>
        <dbReference type="EMBL" id="BAT87551.1"/>
    </source>
</evidence>
<organism evidence="2 3">
    <name type="scientific">Vigna angularis var. angularis</name>
    <dbReference type="NCBI Taxonomy" id="157739"/>
    <lineage>
        <taxon>Eukaryota</taxon>
        <taxon>Viridiplantae</taxon>
        <taxon>Streptophyta</taxon>
        <taxon>Embryophyta</taxon>
        <taxon>Tracheophyta</taxon>
        <taxon>Spermatophyta</taxon>
        <taxon>Magnoliopsida</taxon>
        <taxon>eudicotyledons</taxon>
        <taxon>Gunneridae</taxon>
        <taxon>Pentapetalae</taxon>
        <taxon>rosids</taxon>
        <taxon>fabids</taxon>
        <taxon>Fabales</taxon>
        <taxon>Fabaceae</taxon>
        <taxon>Papilionoideae</taxon>
        <taxon>50 kb inversion clade</taxon>
        <taxon>NPAAA clade</taxon>
        <taxon>indigoferoid/millettioid clade</taxon>
        <taxon>Phaseoleae</taxon>
        <taxon>Vigna</taxon>
    </lineage>
</organism>